<accession>A0A8G1QT89</accession>
<dbReference type="RefSeq" id="XP_025511084.1">
    <property type="nucleotide sequence ID" value="XM_025654216.1"/>
</dbReference>
<proteinExistence type="predicted"/>
<sequence length="141" mass="15500">MILEIRRELIVETMALGSWGMGAWLEPGKWLPQAENVGDMPLGIAPRRRGTCGDLSYRSGSNGYAQRCGEVKSSHSSPSLGCCCGRILGYWFPTRTNLGFTHGPSSSKEIPFIAKLMSSAISLTVCRGDRDNDRWTLIFLS</sequence>
<organism evidence="1 2">
    <name type="scientific">Aspergillus piperis CBS 112811</name>
    <dbReference type="NCBI Taxonomy" id="1448313"/>
    <lineage>
        <taxon>Eukaryota</taxon>
        <taxon>Fungi</taxon>
        <taxon>Dikarya</taxon>
        <taxon>Ascomycota</taxon>
        <taxon>Pezizomycotina</taxon>
        <taxon>Eurotiomycetes</taxon>
        <taxon>Eurotiomycetidae</taxon>
        <taxon>Eurotiales</taxon>
        <taxon>Aspergillaceae</taxon>
        <taxon>Aspergillus</taxon>
        <taxon>Aspergillus subgen. Circumdati</taxon>
    </lineage>
</organism>
<name>A0A8G1QT89_9EURO</name>
<evidence type="ECO:0000313" key="1">
    <source>
        <dbReference type="EMBL" id="RAH53162.1"/>
    </source>
</evidence>
<reference evidence="1 2" key="1">
    <citation type="submission" date="2018-02" db="EMBL/GenBank/DDBJ databases">
        <title>The genomes of Aspergillus section Nigri reveals drivers in fungal speciation.</title>
        <authorList>
            <consortium name="DOE Joint Genome Institute"/>
            <person name="Vesth T.C."/>
            <person name="Nybo J."/>
            <person name="Theobald S."/>
            <person name="Brandl J."/>
            <person name="Frisvad J.C."/>
            <person name="Nielsen K.F."/>
            <person name="Lyhne E.K."/>
            <person name="Kogle M.E."/>
            <person name="Kuo A."/>
            <person name="Riley R."/>
            <person name="Clum A."/>
            <person name="Nolan M."/>
            <person name="Lipzen A."/>
            <person name="Salamov A."/>
            <person name="Henrissat B."/>
            <person name="Wiebenga A."/>
            <person name="De vries R.P."/>
            <person name="Grigoriev I.V."/>
            <person name="Mortensen U.H."/>
            <person name="Andersen M.R."/>
            <person name="Baker S.E."/>
        </authorList>
    </citation>
    <scope>NUCLEOTIDE SEQUENCE [LARGE SCALE GENOMIC DNA]</scope>
    <source>
        <strain evidence="1 2">CBS 112811</strain>
    </source>
</reference>
<dbReference type="GeneID" id="37157618"/>
<protein>
    <submittedName>
        <fullName evidence="1">Uncharacterized protein</fullName>
    </submittedName>
</protein>
<dbReference type="Proteomes" id="UP000249526">
    <property type="component" value="Unassembled WGS sequence"/>
</dbReference>
<gene>
    <name evidence="1" type="ORF">BO85DRAFT_158765</name>
</gene>
<evidence type="ECO:0000313" key="2">
    <source>
        <dbReference type="Proteomes" id="UP000249526"/>
    </source>
</evidence>
<dbReference type="EMBL" id="KZ825078">
    <property type="protein sequence ID" value="RAH53162.1"/>
    <property type="molecule type" value="Genomic_DNA"/>
</dbReference>
<dbReference type="AlphaFoldDB" id="A0A8G1QT89"/>
<keyword evidence="2" id="KW-1185">Reference proteome</keyword>